<accession>H2C0G9</accession>
<dbReference type="STRING" id="671065.MetMK1DRAFT_00000400"/>
<dbReference type="PANTHER" id="PTHR45947">
    <property type="entry name" value="SULFOQUINOVOSYL TRANSFERASE SQD2"/>
    <property type="match status" value="1"/>
</dbReference>
<dbReference type="InterPro" id="IPR050194">
    <property type="entry name" value="Glycosyltransferase_grp1"/>
</dbReference>
<dbReference type="InterPro" id="IPR001296">
    <property type="entry name" value="Glyco_trans_1"/>
</dbReference>
<reference evidence="3 4" key="1">
    <citation type="submission" date="2012-01" db="EMBL/GenBank/DDBJ databases">
        <title>Improved High-Quality Draft sequence of Metallosphaera yellowstonensis MK1.</title>
        <authorList>
            <consortium name="US DOE Joint Genome Institute"/>
            <person name="Lucas S."/>
            <person name="Han J."/>
            <person name="Cheng J.-F."/>
            <person name="Goodwin L."/>
            <person name="Pitluck S."/>
            <person name="Peters L."/>
            <person name="Teshima H."/>
            <person name="Detter J.C."/>
            <person name="Han C."/>
            <person name="Tapia R."/>
            <person name="Land M."/>
            <person name="Hauser L."/>
            <person name="Kyrpides N."/>
            <person name="Kozubal M."/>
            <person name="Macur R.E."/>
            <person name="Jay Z."/>
            <person name="Inskeep W."/>
            <person name="Woyke T."/>
        </authorList>
    </citation>
    <scope>NUCLEOTIDE SEQUENCE [LARGE SCALE GENOMIC DNA]</scope>
    <source>
        <strain evidence="3 4">MK1</strain>
    </source>
</reference>
<dbReference type="HOGENOM" id="CLU_745185_0_0_2"/>
<protein>
    <submittedName>
        <fullName evidence="3">Glycosyltransferase</fullName>
    </submittedName>
</protein>
<feature type="domain" description="Glycosyltransferase subfamily 4-like N-terminal" evidence="2">
    <location>
        <begin position="10"/>
        <end position="167"/>
    </location>
</feature>
<dbReference type="Gene3D" id="3.40.50.2000">
    <property type="entry name" value="Glycogen Phosphorylase B"/>
    <property type="match status" value="2"/>
</dbReference>
<dbReference type="AlphaFoldDB" id="H2C0G9"/>
<organism evidence="3 4">
    <name type="scientific">Metallosphaera yellowstonensis MK1</name>
    <dbReference type="NCBI Taxonomy" id="671065"/>
    <lineage>
        <taxon>Archaea</taxon>
        <taxon>Thermoproteota</taxon>
        <taxon>Thermoprotei</taxon>
        <taxon>Sulfolobales</taxon>
        <taxon>Sulfolobaceae</taxon>
        <taxon>Metallosphaera</taxon>
    </lineage>
</organism>
<dbReference type="SUPFAM" id="SSF53756">
    <property type="entry name" value="UDP-Glycosyltransferase/glycogen phosphorylase"/>
    <property type="match status" value="1"/>
</dbReference>
<evidence type="ECO:0000313" key="4">
    <source>
        <dbReference type="Proteomes" id="UP000003980"/>
    </source>
</evidence>
<dbReference type="Proteomes" id="UP000003980">
    <property type="component" value="Unassembled WGS sequence"/>
</dbReference>
<dbReference type="Pfam" id="PF00534">
    <property type="entry name" value="Glycos_transf_1"/>
    <property type="match status" value="1"/>
</dbReference>
<proteinExistence type="predicted"/>
<dbReference type="CDD" id="cd03801">
    <property type="entry name" value="GT4_PimA-like"/>
    <property type="match status" value="1"/>
</dbReference>
<dbReference type="eggNOG" id="arCOG01403">
    <property type="taxonomic scope" value="Archaea"/>
</dbReference>
<dbReference type="InterPro" id="IPR028098">
    <property type="entry name" value="Glyco_trans_4-like_N"/>
</dbReference>
<evidence type="ECO:0000313" key="3">
    <source>
        <dbReference type="EMBL" id="EHP71231.1"/>
    </source>
</evidence>
<dbReference type="GO" id="GO:0016757">
    <property type="term" value="F:glycosyltransferase activity"/>
    <property type="evidence" value="ECO:0007669"/>
    <property type="project" value="InterPro"/>
</dbReference>
<keyword evidence="3" id="KW-0808">Transferase</keyword>
<keyword evidence="4" id="KW-1185">Reference proteome</keyword>
<dbReference type="EMBL" id="JH597755">
    <property type="protein sequence ID" value="EHP71231.1"/>
    <property type="molecule type" value="Genomic_DNA"/>
</dbReference>
<name>H2C0G9_9CREN</name>
<dbReference type="PANTHER" id="PTHR45947:SF3">
    <property type="entry name" value="SULFOQUINOVOSYL TRANSFERASE SQD2"/>
    <property type="match status" value="1"/>
</dbReference>
<sequence length="365" mass="40521">MPGSTPSPWDGIEVYSYELGKSLARLGHEVIGLKIGERTGERRIMDNYYVRYVAVPRVRSALGYHLGFMLAALKEAKGLKTADVVHAVGGYYASIEFLPIRKIVTIIGASTLRESSSLRRRLRATYGRLLYKRALAYIVPNGIIAEEVKVRFGIKNVHVIPMGVDVDDLRPVNEKGQVREKYGFRGDDIIILYVGQLVRGKRLPELLTAFKKFSATHNRAKLLLLSWGYLKEELLKLTTTLGLEGKVIFMSPVPYQQRKDIYHLSDAFVMIGDSFGDGGISTALMDALAAGLPSVVAKNTANSIVVRDGINGFTVTPTAPEDVSKALESCLDEKERLSRNALEIARQYSWGNVAQKINEVYKTIL</sequence>
<feature type="domain" description="Glycosyl transferase family 1" evidence="1">
    <location>
        <begin position="177"/>
        <end position="337"/>
    </location>
</feature>
<dbReference type="Pfam" id="PF13439">
    <property type="entry name" value="Glyco_transf_4"/>
    <property type="match status" value="1"/>
</dbReference>
<evidence type="ECO:0000259" key="2">
    <source>
        <dbReference type="Pfam" id="PF13439"/>
    </source>
</evidence>
<gene>
    <name evidence="3" type="ORF">MetMK1DRAFT_00000400</name>
</gene>
<evidence type="ECO:0000259" key="1">
    <source>
        <dbReference type="Pfam" id="PF00534"/>
    </source>
</evidence>